<dbReference type="EMBL" id="JAAKYA010000053">
    <property type="protein sequence ID" value="NGO39580.1"/>
    <property type="molecule type" value="Genomic_DNA"/>
</dbReference>
<dbReference type="CDD" id="cd00063">
    <property type="entry name" value="FN3"/>
    <property type="match status" value="1"/>
</dbReference>
<dbReference type="Pfam" id="PF22352">
    <property type="entry name" value="K319L-like_PKD"/>
    <property type="match status" value="1"/>
</dbReference>
<proteinExistence type="predicted"/>
<dbReference type="GO" id="GO:0031410">
    <property type="term" value="C:cytoplasmic vesicle"/>
    <property type="evidence" value="ECO:0007669"/>
    <property type="project" value="TreeGrafter"/>
</dbReference>
<dbReference type="InterPro" id="IPR003961">
    <property type="entry name" value="FN3_dom"/>
</dbReference>
<dbReference type="InterPro" id="IPR029865">
    <property type="entry name" value="KIAA0319-like"/>
</dbReference>
<dbReference type="Gene3D" id="2.60.40.10">
    <property type="entry name" value="Immunoglobulins"/>
    <property type="match status" value="3"/>
</dbReference>
<gene>
    <name evidence="2" type="ORF">G4L39_09255</name>
</gene>
<dbReference type="Proteomes" id="UP000477311">
    <property type="component" value="Unassembled WGS sequence"/>
</dbReference>
<keyword evidence="3" id="KW-1185">Reference proteome</keyword>
<comment type="caution">
    <text evidence="2">The sequence shown here is derived from an EMBL/GenBank/DDBJ whole genome shotgun (WGS) entry which is preliminary data.</text>
</comment>
<dbReference type="SUPFAM" id="SSF49299">
    <property type="entry name" value="PKD domain"/>
    <property type="match status" value="1"/>
</dbReference>
<dbReference type="GO" id="GO:0016020">
    <property type="term" value="C:membrane"/>
    <property type="evidence" value="ECO:0007669"/>
    <property type="project" value="TreeGrafter"/>
</dbReference>
<sequence length="266" mass="28031">MSYQVHRFLSLSTLLVGLWVVGYPSRAGEVALAWDPSPDAWVTGYAIHYGTSSGIHPVRVDVGNVTNAIIDGLQPGVTYYFVATAYTADGLESDPSNEVSYTVPLPQPDPTNAPPVVNAGPDQTIRLPAPALLAGQASDDGLPADPGQLTVWWELVSGPAPVTWSTTNNLTVQVNFTQPGLYLFRLVASDGALSASDEVQVQVEAPLPINQPPMVNAGPDQTIRLPAPALLAGQASDDGLPADPGQLTVWWEMVSGPAPVSWSTTN</sequence>
<feature type="domain" description="Fibronectin type-III" evidence="1">
    <location>
        <begin position="14"/>
        <end position="106"/>
    </location>
</feature>
<reference evidence="2 3" key="1">
    <citation type="submission" date="2020-02" db="EMBL/GenBank/DDBJ databases">
        <title>Draft genome sequence of Limisphaera ngatamarikiensis NGM72.4T, a thermophilic Verrucomicrobia grouped in subdivision 3.</title>
        <authorList>
            <person name="Carere C.R."/>
            <person name="Steen J."/>
            <person name="Hugenholtz P."/>
            <person name="Stott M.B."/>
        </authorList>
    </citation>
    <scope>NUCLEOTIDE SEQUENCE [LARGE SCALE GENOMIC DNA]</scope>
    <source>
        <strain evidence="2 3">NGM72.4</strain>
    </source>
</reference>
<dbReference type="SUPFAM" id="SSF49265">
    <property type="entry name" value="Fibronectin type III"/>
    <property type="match status" value="1"/>
</dbReference>
<protein>
    <recommendedName>
        <fullName evidence="1">Fibronectin type-III domain-containing protein</fullName>
    </recommendedName>
</protein>
<dbReference type="PANTHER" id="PTHR46182">
    <property type="entry name" value="FI19480P1"/>
    <property type="match status" value="1"/>
</dbReference>
<dbReference type="InterPro" id="IPR035986">
    <property type="entry name" value="PKD_dom_sf"/>
</dbReference>
<evidence type="ECO:0000313" key="2">
    <source>
        <dbReference type="EMBL" id="NGO39580.1"/>
    </source>
</evidence>
<dbReference type="AlphaFoldDB" id="A0A6M1S2P5"/>
<dbReference type="Pfam" id="PF00041">
    <property type="entry name" value="fn3"/>
    <property type="match status" value="1"/>
</dbReference>
<feature type="non-terminal residue" evidence="2">
    <location>
        <position position="266"/>
    </location>
</feature>
<evidence type="ECO:0000313" key="3">
    <source>
        <dbReference type="Proteomes" id="UP000477311"/>
    </source>
</evidence>
<evidence type="ECO:0000259" key="1">
    <source>
        <dbReference type="PROSITE" id="PS50853"/>
    </source>
</evidence>
<dbReference type="RefSeq" id="WP_205880904.1">
    <property type="nucleotide sequence ID" value="NZ_JAAKYA010000053.1"/>
</dbReference>
<dbReference type="InterPro" id="IPR013783">
    <property type="entry name" value="Ig-like_fold"/>
</dbReference>
<dbReference type="PROSITE" id="PS50853">
    <property type="entry name" value="FN3"/>
    <property type="match status" value="1"/>
</dbReference>
<accession>A0A6M1S2P5</accession>
<name>A0A6M1S2P5_9BACT</name>
<dbReference type="PANTHER" id="PTHR46182:SF2">
    <property type="entry name" value="FI19480P1"/>
    <property type="match status" value="1"/>
</dbReference>
<dbReference type="InterPro" id="IPR036116">
    <property type="entry name" value="FN3_sf"/>
</dbReference>
<organism evidence="2 3">
    <name type="scientific">Limisphaera ngatamarikiensis</name>
    <dbReference type="NCBI Taxonomy" id="1324935"/>
    <lineage>
        <taxon>Bacteria</taxon>
        <taxon>Pseudomonadati</taxon>
        <taxon>Verrucomicrobiota</taxon>
        <taxon>Verrucomicrobiia</taxon>
        <taxon>Limisphaerales</taxon>
        <taxon>Limisphaeraceae</taxon>
        <taxon>Limisphaera</taxon>
    </lineage>
</organism>